<organism evidence="1 2">
    <name type="scientific">Enhygromyxa salina</name>
    <dbReference type="NCBI Taxonomy" id="215803"/>
    <lineage>
        <taxon>Bacteria</taxon>
        <taxon>Pseudomonadati</taxon>
        <taxon>Myxococcota</taxon>
        <taxon>Polyangia</taxon>
        <taxon>Nannocystales</taxon>
        <taxon>Nannocystaceae</taxon>
        <taxon>Enhygromyxa</taxon>
    </lineage>
</organism>
<dbReference type="Proteomes" id="UP000031599">
    <property type="component" value="Unassembled WGS sequence"/>
</dbReference>
<protein>
    <submittedName>
        <fullName evidence="1">Uncharacterized protein</fullName>
    </submittedName>
</protein>
<evidence type="ECO:0000313" key="2">
    <source>
        <dbReference type="Proteomes" id="UP000031599"/>
    </source>
</evidence>
<evidence type="ECO:0000313" key="1">
    <source>
        <dbReference type="EMBL" id="KIG15282.1"/>
    </source>
</evidence>
<proteinExistence type="predicted"/>
<dbReference type="AlphaFoldDB" id="A0A0C2D5H6"/>
<gene>
    <name evidence="1" type="ORF">DB30_05826</name>
</gene>
<comment type="caution">
    <text evidence="1">The sequence shown here is derived from an EMBL/GenBank/DDBJ whole genome shotgun (WGS) entry which is preliminary data.</text>
</comment>
<dbReference type="EMBL" id="JMCC02000058">
    <property type="protein sequence ID" value="KIG15282.1"/>
    <property type="molecule type" value="Genomic_DNA"/>
</dbReference>
<sequence length="38" mass="3943">MEFWMGGAALVNFSCTGIWGMLGRASDCAISLVTCGVS</sequence>
<accession>A0A0C2D5H6</accession>
<reference evidence="1 2" key="1">
    <citation type="submission" date="2014-12" db="EMBL/GenBank/DDBJ databases">
        <title>Genome assembly of Enhygromyxa salina DSM 15201.</title>
        <authorList>
            <person name="Sharma G."/>
            <person name="Subramanian S."/>
        </authorList>
    </citation>
    <scope>NUCLEOTIDE SEQUENCE [LARGE SCALE GENOMIC DNA]</scope>
    <source>
        <strain evidence="1 2">DSM 15201</strain>
    </source>
</reference>
<name>A0A0C2D5H6_9BACT</name>